<name>A0A376BMS7_9NEIS</name>
<keyword evidence="10 11" id="KW-0998">Cell outer membrane</keyword>
<dbReference type="Pfam" id="PF00593">
    <property type="entry name" value="TonB_dep_Rec_b-barrel"/>
    <property type="match status" value="1"/>
</dbReference>
<dbReference type="STRING" id="1120980.GCA_000745955_02610"/>
<dbReference type="PROSITE" id="PS52016">
    <property type="entry name" value="TONB_DEPENDENT_REC_3"/>
    <property type="match status" value="1"/>
</dbReference>
<proteinExistence type="inferred from homology"/>
<evidence type="ECO:0000256" key="12">
    <source>
        <dbReference type="RuleBase" id="RU003357"/>
    </source>
</evidence>
<comment type="similarity">
    <text evidence="2 11 12">Belongs to the TonB-dependent receptor family.</text>
</comment>
<evidence type="ECO:0000313" key="16">
    <source>
        <dbReference type="EMBL" id="SSY70534.1"/>
    </source>
</evidence>
<dbReference type="GO" id="GO:0009279">
    <property type="term" value="C:cell outer membrane"/>
    <property type="evidence" value="ECO:0007669"/>
    <property type="project" value="UniProtKB-SubCell"/>
</dbReference>
<keyword evidence="7 12" id="KW-0798">TonB box</keyword>
<evidence type="ECO:0000256" key="1">
    <source>
        <dbReference type="ARBA" id="ARBA00004571"/>
    </source>
</evidence>
<dbReference type="Gene3D" id="2.40.170.20">
    <property type="entry name" value="TonB-dependent receptor, beta-barrel domain"/>
    <property type="match status" value="1"/>
</dbReference>
<reference evidence="16 17" key="1">
    <citation type="submission" date="2018-06" db="EMBL/GenBank/DDBJ databases">
        <authorList>
            <consortium name="Pathogen Informatics"/>
            <person name="Doyle S."/>
        </authorList>
    </citation>
    <scope>NUCLEOTIDE SEQUENCE [LARGE SCALE GENOMIC DNA]</scope>
    <source>
        <strain evidence="16 17">NCTC10283</strain>
    </source>
</reference>
<evidence type="ECO:0000256" key="3">
    <source>
        <dbReference type="ARBA" id="ARBA00022448"/>
    </source>
</evidence>
<evidence type="ECO:0000256" key="8">
    <source>
        <dbReference type="ARBA" id="ARBA00023136"/>
    </source>
</evidence>
<dbReference type="InterPro" id="IPR036942">
    <property type="entry name" value="Beta-barrel_TonB_sf"/>
</dbReference>
<dbReference type="GO" id="GO:0015344">
    <property type="term" value="F:siderophore uptake transmembrane transporter activity"/>
    <property type="evidence" value="ECO:0007669"/>
    <property type="project" value="TreeGrafter"/>
</dbReference>
<dbReference type="Pfam" id="PF07715">
    <property type="entry name" value="Plug"/>
    <property type="match status" value="1"/>
</dbReference>
<keyword evidence="9" id="KW-0675">Receptor</keyword>
<feature type="domain" description="TonB-dependent receptor plug" evidence="15">
    <location>
        <begin position="50"/>
        <end position="154"/>
    </location>
</feature>
<protein>
    <submittedName>
        <fullName evidence="16">Probable hemoglobin and hemoglobin-haptoglobin-binding protein 1</fullName>
    </submittedName>
</protein>
<dbReference type="InterPro" id="IPR010949">
    <property type="entry name" value="TonB_Hb/transfer/lactofer_rcpt"/>
</dbReference>
<dbReference type="AlphaFoldDB" id="A0A376BMS7"/>
<dbReference type="InterPro" id="IPR039426">
    <property type="entry name" value="TonB-dep_rcpt-like"/>
</dbReference>
<evidence type="ECO:0000256" key="13">
    <source>
        <dbReference type="SAM" id="SignalP"/>
    </source>
</evidence>
<feature type="chain" id="PRO_5016647042" evidence="13">
    <location>
        <begin position="25"/>
        <end position="832"/>
    </location>
</feature>
<evidence type="ECO:0000256" key="9">
    <source>
        <dbReference type="ARBA" id="ARBA00023170"/>
    </source>
</evidence>
<dbReference type="NCBIfam" id="TIGR01786">
    <property type="entry name" value="TonB-hemlactrns"/>
    <property type="match status" value="1"/>
</dbReference>
<sequence length="832" mass="94956">MKIGKIKKLSVLLLMIWDVNHAVADNPVHTQELDTVKVKGKRQRGNITTETKNRTAITQEMIRDNRDLVRYSADVGVAENGRHQKGFAMRGVEDNRVGIAIDGISLPDSEENSLYKRYGNFNNSRLRIDPELVRNIEVVKGSDSLNFGSGSLGGNVNYRTLSAGDIVQPERDFGGMLRSGYSTKNREWVNTLGLGFMNDTFDAAVLYTHRHGHETQNHDKTNPPTVGTSDELREKFARHGINQINPDPSQHKNNSWLAKFGWQINPSHRIALSHSGQRNSNFVNEFSYEHPTWLTGRGWRDIDDRQRMSNTNLSYEWTPETSPISTFKADLDHARTQNGTHISKGQYNYISYNHYGYDKQHVEEYFQRNNKTKLSRLSLFAQARPFQLGGQHTLSMKAFGGQRKFENVNNDQFFNADGTLEDRGWINFAQQLKMPNPDIYTIQHPVKTQFYGFALQDKIKWNDTFSSQIGIRYDHEKYSPQESSVACGNATRMGRLCGAVEAKTFRNWSGSLGLDAQLNNHWKLGYQIGSGFRNPSASEMYFTFESFSGNWFANPKLKSEKSVNHNITLSGSGRYGKLDVGAYHSRYRDFLYEREGWVNVENPFCTSSWCDRYVSTPYQQFHNADKAKISGVEFKGSLNLHEVAQPLPKGLSVSGALGWSKGQMQSEGQKVNLLTIQPLKAVIGVDYEHPSEKWGVFSRVSYNKGKKPADAQYLQGERRCVREEFDPWFGTSICRAYDSAQPSVQQFPWQNQSAWVWDVYGYYRPVKNLTLRAGVYNLTNRKYHSWDTLRGLNLTGTSDRVARASDRGNHNQGLERFTAPSRNYAVSLEYKF</sequence>
<dbReference type="PANTHER" id="PTHR30069:SF29">
    <property type="entry name" value="HEMOGLOBIN AND HEMOGLOBIN-HAPTOGLOBIN-BINDING PROTEIN 1-RELATED"/>
    <property type="match status" value="1"/>
</dbReference>
<dbReference type="GO" id="GO:0044718">
    <property type="term" value="P:siderophore transmembrane transport"/>
    <property type="evidence" value="ECO:0007669"/>
    <property type="project" value="TreeGrafter"/>
</dbReference>
<feature type="signal peptide" evidence="13">
    <location>
        <begin position="1"/>
        <end position="24"/>
    </location>
</feature>
<evidence type="ECO:0000256" key="4">
    <source>
        <dbReference type="ARBA" id="ARBA00022452"/>
    </source>
</evidence>
<organism evidence="16 17">
    <name type="scientific">Alysiella crassa</name>
    <dbReference type="NCBI Taxonomy" id="153491"/>
    <lineage>
        <taxon>Bacteria</taxon>
        <taxon>Pseudomonadati</taxon>
        <taxon>Pseudomonadota</taxon>
        <taxon>Betaproteobacteria</taxon>
        <taxon>Neisseriales</taxon>
        <taxon>Neisseriaceae</taxon>
        <taxon>Alysiella</taxon>
    </lineage>
</organism>
<evidence type="ECO:0000256" key="6">
    <source>
        <dbReference type="ARBA" id="ARBA00022729"/>
    </source>
</evidence>
<dbReference type="InterPro" id="IPR012910">
    <property type="entry name" value="Plug_dom"/>
</dbReference>
<evidence type="ECO:0000256" key="11">
    <source>
        <dbReference type="PROSITE-ProRule" id="PRU01360"/>
    </source>
</evidence>
<comment type="subcellular location">
    <subcellularLocation>
        <location evidence="1 11">Cell outer membrane</location>
        <topology evidence="1 11">Multi-pass membrane protein</topology>
    </subcellularLocation>
</comment>
<dbReference type="RefSeq" id="WP_034295835.1">
    <property type="nucleotide sequence ID" value="NZ_CP091519.2"/>
</dbReference>
<dbReference type="PANTHER" id="PTHR30069">
    <property type="entry name" value="TONB-DEPENDENT OUTER MEMBRANE RECEPTOR"/>
    <property type="match status" value="1"/>
</dbReference>
<keyword evidence="5 11" id="KW-0812">Transmembrane</keyword>
<evidence type="ECO:0000256" key="5">
    <source>
        <dbReference type="ARBA" id="ARBA00022692"/>
    </source>
</evidence>
<dbReference type="Proteomes" id="UP000254209">
    <property type="component" value="Unassembled WGS sequence"/>
</dbReference>
<keyword evidence="3 11" id="KW-0813">Transport</keyword>
<keyword evidence="6 13" id="KW-0732">Signal</keyword>
<evidence type="ECO:0000256" key="7">
    <source>
        <dbReference type="ARBA" id="ARBA00023077"/>
    </source>
</evidence>
<evidence type="ECO:0000259" key="15">
    <source>
        <dbReference type="Pfam" id="PF07715"/>
    </source>
</evidence>
<gene>
    <name evidence="16" type="ORF">NCTC10283_00631</name>
</gene>
<feature type="domain" description="TonB-dependent receptor-like beta-barrel" evidence="14">
    <location>
        <begin position="285"/>
        <end position="778"/>
    </location>
</feature>
<dbReference type="InterPro" id="IPR037066">
    <property type="entry name" value="Plug_dom_sf"/>
</dbReference>
<keyword evidence="17" id="KW-1185">Reference proteome</keyword>
<keyword evidence="8 11" id="KW-0472">Membrane</keyword>
<evidence type="ECO:0000259" key="14">
    <source>
        <dbReference type="Pfam" id="PF00593"/>
    </source>
</evidence>
<accession>A0A376BMS7</accession>
<dbReference type="SUPFAM" id="SSF56935">
    <property type="entry name" value="Porins"/>
    <property type="match status" value="1"/>
</dbReference>
<dbReference type="Gene3D" id="2.170.130.10">
    <property type="entry name" value="TonB-dependent receptor, plug domain"/>
    <property type="match status" value="1"/>
</dbReference>
<dbReference type="EMBL" id="UFSO01000002">
    <property type="protein sequence ID" value="SSY70534.1"/>
    <property type="molecule type" value="Genomic_DNA"/>
</dbReference>
<keyword evidence="4 11" id="KW-1134">Transmembrane beta strand</keyword>
<evidence type="ECO:0000256" key="10">
    <source>
        <dbReference type="ARBA" id="ARBA00023237"/>
    </source>
</evidence>
<evidence type="ECO:0000313" key="17">
    <source>
        <dbReference type="Proteomes" id="UP000254209"/>
    </source>
</evidence>
<evidence type="ECO:0000256" key="2">
    <source>
        <dbReference type="ARBA" id="ARBA00009810"/>
    </source>
</evidence>
<dbReference type="CDD" id="cd01347">
    <property type="entry name" value="ligand_gated_channel"/>
    <property type="match status" value="1"/>
</dbReference>
<dbReference type="OrthoDB" id="9764669at2"/>
<dbReference type="InterPro" id="IPR000531">
    <property type="entry name" value="Beta-barrel_TonB"/>
</dbReference>